<keyword evidence="2" id="KW-0288">FMN</keyword>
<keyword evidence="1" id="KW-0285">Flavoprotein</keyword>
<evidence type="ECO:0000256" key="2">
    <source>
        <dbReference type="ARBA" id="ARBA00022643"/>
    </source>
</evidence>
<dbReference type="STRING" id="68775.A0A5C3M4Y1"/>
<reference evidence="4 5" key="1">
    <citation type="journal article" date="2019" name="Nat. Ecol. Evol.">
        <title>Megaphylogeny resolves global patterns of mushroom evolution.</title>
        <authorList>
            <person name="Varga T."/>
            <person name="Krizsan K."/>
            <person name="Foldi C."/>
            <person name="Dima B."/>
            <person name="Sanchez-Garcia M."/>
            <person name="Sanchez-Ramirez S."/>
            <person name="Szollosi G.J."/>
            <person name="Szarkandi J.G."/>
            <person name="Papp V."/>
            <person name="Albert L."/>
            <person name="Andreopoulos W."/>
            <person name="Angelini C."/>
            <person name="Antonin V."/>
            <person name="Barry K.W."/>
            <person name="Bougher N.L."/>
            <person name="Buchanan P."/>
            <person name="Buyck B."/>
            <person name="Bense V."/>
            <person name="Catcheside P."/>
            <person name="Chovatia M."/>
            <person name="Cooper J."/>
            <person name="Damon W."/>
            <person name="Desjardin D."/>
            <person name="Finy P."/>
            <person name="Geml J."/>
            <person name="Haridas S."/>
            <person name="Hughes K."/>
            <person name="Justo A."/>
            <person name="Karasinski D."/>
            <person name="Kautmanova I."/>
            <person name="Kiss B."/>
            <person name="Kocsube S."/>
            <person name="Kotiranta H."/>
            <person name="LaButti K.M."/>
            <person name="Lechner B.E."/>
            <person name="Liimatainen K."/>
            <person name="Lipzen A."/>
            <person name="Lukacs Z."/>
            <person name="Mihaltcheva S."/>
            <person name="Morgado L.N."/>
            <person name="Niskanen T."/>
            <person name="Noordeloos M.E."/>
            <person name="Ohm R.A."/>
            <person name="Ortiz-Santana B."/>
            <person name="Ovrebo C."/>
            <person name="Racz N."/>
            <person name="Riley R."/>
            <person name="Savchenko A."/>
            <person name="Shiryaev A."/>
            <person name="Soop K."/>
            <person name="Spirin V."/>
            <person name="Szebenyi C."/>
            <person name="Tomsovsky M."/>
            <person name="Tulloss R.E."/>
            <person name="Uehling J."/>
            <person name="Grigoriev I.V."/>
            <person name="Vagvolgyi C."/>
            <person name="Papp T."/>
            <person name="Martin F.M."/>
            <person name="Miettinen O."/>
            <person name="Hibbett D.S."/>
            <person name="Nagy L.G."/>
        </authorList>
    </citation>
    <scope>NUCLEOTIDE SEQUENCE [LARGE SCALE GENOMIC DNA]</scope>
    <source>
        <strain evidence="4 5">CBS 166.37</strain>
    </source>
</reference>
<dbReference type="Pfam" id="PF03060">
    <property type="entry name" value="NMO"/>
    <property type="match status" value="1"/>
</dbReference>
<dbReference type="EMBL" id="ML213597">
    <property type="protein sequence ID" value="TFK40362.1"/>
    <property type="molecule type" value="Genomic_DNA"/>
</dbReference>
<name>A0A5C3M4Y1_9AGAR</name>
<keyword evidence="3" id="KW-0560">Oxidoreductase</keyword>
<accession>A0A5C3M4Y1</accession>
<dbReference type="GO" id="GO:0051213">
    <property type="term" value="F:dioxygenase activity"/>
    <property type="evidence" value="ECO:0007669"/>
    <property type="project" value="UniProtKB-KW"/>
</dbReference>
<dbReference type="OrthoDB" id="2349068at2759"/>
<gene>
    <name evidence="4" type="ORF">BDQ12DRAFT_602423</name>
</gene>
<keyword evidence="5" id="KW-1185">Reference proteome</keyword>
<sequence length="329" mass="35376">DVKVPIVSAPMYYASTPELASAVTSAGGFGFIAAGFETTQALKQQLQTVRTNLNIPAGKPIPAGVGLLGWILDMTKSESSNDSRITAILEEMPIAIWFAFGTDLGKYIAQVRAYDAKRTHKTIIFVIVNSVADATRAANEWKVDVLVVQGIEAGGHGGERAPPLLNLLQSVISAIPHGPVIIGAGGISTGAQIAALLTLGADGVVLGTRFLFTHECMFTDNMKRVLMRADLNATERSHVFDEVNRTGIWPEGIDGRAISNAILIDYRAGLGLEERLKKYDEGKAKGEEDRLVIWAGVGAGHVQDIRNASVSLWYETVYLHTNCWSGRCA</sequence>
<dbReference type="PANTHER" id="PTHR32332:SF31">
    <property type="entry name" value="2-NITROPROPANE DIOXYGENASE FAMILY, PUTATIVE (AFU_ORTHOLOGUE AFUA_2G09850)-RELATED"/>
    <property type="match status" value="1"/>
</dbReference>
<evidence type="ECO:0000256" key="3">
    <source>
        <dbReference type="ARBA" id="ARBA00023002"/>
    </source>
</evidence>
<proteinExistence type="predicted"/>
<keyword evidence="4" id="KW-0223">Dioxygenase</keyword>
<organism evidence="4 5">
    <name type="scientific">Crucibulum laeve</name>
    <dbReference type="NCBI Taxonomy" id="68775"/>
    <lineage>
        <taxon>Eukaryota</taxon>
        <taxon>Fungi</taxon>
        <taxon>Dikarya</taxon>
        <taxon>Basidiomycota</taxon>
        <taxon>Agaricomycotina</taxon>
        <taxon>Agaricomycetes</taxon>
        <taxon>Agaricomycetidae</taxon>
        <taxon>Agaricales</taxon>
        <taxon>Agaricineae</taxon>
        <taxon>Nidulariaceae</taxon>
        <taxon>Crucibulum</taxon>
    </lineage>
</organism>
<dbReference type="SUPFAM" id="SSF51412">
    <property type="entry name" value="Inosine monophosphate dehydrogenase (IMPDH)"/>
    <property type="match status" value="1"/>
</dbReference>
<dbReference type="PANTHER" id="PTHR32332">
    <property type="entry name" value="2-NITROPROPANE DIOXYGENASE"/>
    <property type="match status" value="1"/>
</dbReference>
<dbReference type="InterPro" id="IPR004136">
    <property type="entry name" value="NMO"/>
</dbReference>
<dbReference type="Proteomes" id="UP000308652">
    <property type="component" value="Unassembled WGS sequence"/>
</dbReference>
<evidence type="ECO:0000256" key="1">
    <source>
        <dbReference type="ARBA" id="ARBA00022630"/>
    </source>
</evidence>
<dbReference type="GO" id="GO:0018580">
    <property type="term" value="F:nitronate monooxygenase activity"/>
    <property type="evidence" value="ECO:0007669"/>
    <property type="project" value="InterPro"/>
</dbReference>
<evidence type="ECO:0000313" key="5">
    <source>
        <dbReference type="Proteomes" id="UP000308652"/>
    </source>
</evidence>
<dbReference type="AlphaFoldDB" id="A0A5C3M4Y1"/>
<dbReference type="InterPro" id="IPR013785">
    <property type="entry name" value="Aldolase_TIM"/>
</dbReference>
<dbReference type="CDD" id="cd04730">
    <property type="entry name" value="NPD_like"/>
    <property type="match status" value="1"/>
</dbReference>
<evidence type="ECO:0000313" key="4">
    <source>
        <dbReference type="EMBL" id="TFK40362.1"/>
    </source>
</evidence>
<protein>
    <submittedName>
        <fullName evidence="4">2-nitropropane dioxygenase</fullName>
    </submittedName>
</protein>
<dbReference type="Gene3D" id="3.20.20.70">
    <property type="entry name" value="Aldolase class I"/>
    <property type="match status" value="1"/>
</dbReference>
<feature type="non-terminal residue" evidence="4">
    <location>
        <position position="1"/>
    </location>
</feature>